<dbReference type="Gene3D" id="3.20.20.300">
    <property type="entry name" value="Glycoside hydrolase, family 3, N-terminal domain"/>
    <property type="match status" value="1"/>
</dbReference>
<keyword evidence="5 7" id="KW-0378">Hydrolase</keyword>
<comment type="caution">
    <text evidence="11">The sequence shown here is derived from an EMBL/GenBank/DDBJ whole genome shotgun (WGS) entry which is preliminary data.</text>
</comment>
<dbReference type="SUPFAM" id="SSF51445">
    <property type="entry name" value="(Trans)glycosidases"/>
    <property type="match status" value="1"/>
</dbReference>
<dbReference type="InterPro" id="IPR001764">
    <property type="entry name" value="Glyco_hydro_3_N"/>
</dbReference>
<dbReference type="EC" id="3.2.1.21" evidence="3"/>
<dbReference type="GO" id="GO:0009251">
    <property type="term" value="P:glucan catabolic process"/>
    <property type="evidence" value="ECO:0007669"/>
    <property type="project" value="TreeGrafter"/>
</dbReference>
<protein>
    <recommendedName>
        <fullName evidence="3">beta-glucosidase</fullName>
        <ecNumber evidence="3">3.2.1.21</ecNumber>
    </recommendedName>
</protein>
<dbReference type="AlphaFoldDB" id="A0A0G1BII3"/>
<name>A0A0G1BII3_9BACT</name>
<dbReference type="PANTHER" id="PTHR30620">
    <property type="entry name" value="PERIPLASMIC BETA-GLUCOSIDASE-RELATED"/>
    <property type="match status" value="1"/>
</dbReference>
<dbReference type="Pfam" id="PF00933">
    <property type="entry name" value="Glyco_hydro_3"/>
    <property type="match status" value="1"/>
</dbReference>
<evidence type="ECO:0000256" key="2">
    <source>
        <dbReference type="ARBA" id="ARBA00005336"/>
    </source>
</evidence>
<evidence type="ECO:0000256" key="7">
    <source>
        <dbReference type="RuleBase" id="RU361161"/>
    </source>
</evidence>
<evidence type="ECO:0000313" key="12">
    <source>
        <dbReference type="Proteomes" id="UP000033867"/>
    </source>
</evidence>
<accession>A0A0G1BII3</accession>
<dbReference type="PATRIC" id="fig|1619052.3.peg.27"/>
<dbReference type="InterPro" id="IPR036881">
    <property type="entry name" value="Glyco_hydro_3_C_sf"/>
</dbReference>
<dbReference type="InterPro" id="IPR017853">
    <property type="entry name" value="GH"/>
</dbReference>
<organism evidence="11 12">
    <name type="scientific">Candidatus Magasanikbacteria bacterium GW2011_GWE2_42_7</name>
    <dbReference type="NCBI Taxonomy" id="1619052"/>
    <lineage>
        <taxon>Bacteria</taxon>
        <taxon>Candidatus Magasanikiibacteriota</taxon>
    </lineage>
</organism>
<keyword evidence="6 7" id="KW-0326">Glycosidase</keyword>
<feature type="transmembrane region" description="Helical" evidence="8">
    <location>
        <begin position="12"/>
        <end position="35"/>
    </location>
</feature>
<dbReference type="InterPro" id="IPR019800">
    <property type="entry name" value="Glyco_hydro_3_AS"/>
</dbReference>
<proteinExistence type="inferred from homology"/>
<keyword evidence="8" id="KW-0472">Membrane</keyword>
<evidence type="ECO:0000256" key="6">
    <source>
        <dbReference type="ARBA" id="ARBA00023295"/>
    </source>
</evidence>
<evidence type="ECO:0000259" key="9">
    <source>
        <dbReference type="Pfam" id="PF00933"/>
    </source>
</evidence>
<dbReference type="Proteomes" id="UP000033867">
    <property type="component" value="Unassembled WGS sequence"/>
</dbReference>
<dbReference type="PRINTS" id="PR00133">
    <property type="entry name" value="GLHYDRLASE3"/>
</dbReference>
<keyword evidence="4" id="KW-0732">Signal</keyword>
<evidence type="ECO:0000313" key="11">
    <source>
        <dbReference type="EMBL" id="KKS73210.1"/>
    </source>
</evidence>
<evidence type="ECO:0000256" key="3">
    <source>
        <dbReference type="ARBA" id="ARBA00012744"/>
    </source>
</evidence>
<dbReference type="PANTHER" id="PTHR30620:SF16">
    <property type="entry name" value="LYSOSOMAL BETA GLUCOSIDASE"/>
    <property type="match status" value="1"/>
</dbReference>
<dbReference type="GO" id="GO:0008422">
    <property type="term" value="F:beta-glucosidase activity"/>
    <property type="evidence" value="ECO:0007669"/>
    <property type="project" value="UniProtKB-EC"/>
</dbReference>
<dbReference type="PROSITE" id="PS00775">
    <property type="entry name" value="GLYCOSYL_HYDROL_F3"/>
    <property type="match status" value="1"/>
</dbReference>
<keyword evidence="8" id="KW-1133">Transmembrane helix</keyword>
<dbReference type="EMBL" id="LCEK01000001">
    <property type="protein sequence ID" value="KKS73210.1"/>
    <property type="molecule type" value="Genomic_DNA"/>
</dbReference>
<dbReference type="Pfam" id="PF01915">
    <property type="entry name" value="Glyco_hydro_3_C"/>
    <property type="match status" value="1"/>
</dbReference>
<gene>
    <name evidence="11" type="ORF">UV42_C0001G0025</name>
</gene>
<evidence type="ECO:0000256" key="8">
    <source>
        <dbReference type="SAM" id="Phobius"/>
    </source>
</evidence>
<dbReference type="SUPFAM" id="SSF52279">
    <property type="entry name" value="Beta-D-glucan exohydrolase, C-terminal domain"/>
    <property type="match status" value="1"/>
</dbReference>
<dbReference type="InterPro" id="IPR036962">
    <property type="entry name" value="Glyco_hydro_3_N_sf"/>
</dbReference>
<dbReference type="InterPro" id="IPR051915">
    <property type="entry name" value="Cellulose_Degrad_GH3"/>
</dbReference>
<sequence length="615" mass="67126">MKHSTFHYHLSRMTLLFLILIPILIIIVGMYVFFWKNAVPTGEQFVTVCSDEDVSCHPTNLPYQDATLPTQERVVDLLGRMTLAEKIGQMALVEKNSIKNNNDIATYGLGAIMSGGGGKPTDNSPTGWKDMIQSFQTKSQTTRLQIPLLYGVDANHGHGNVPGATIFPHAIGLGATNNAELVKNIAKATAQEAEATGVNWIFSPNLDVTNDVRWGRTYETFGSNTETIAKLGQASIEGMNTVPTMLAGAKHFIGNGATEWGSSENKNFFIDQGNASVSEEELRKTHLIPFISAIDAGAKSIMIGLNQWNNEKIIFHTYLIQDVLKGKLGFDGFVFSDWYGVYEGESNKSTALISAINAGVDMVMLPYDYTQFSRIMHRAVQNGDISEARIDDAVTRILTVKFDKGLFDTTPTNVSDLDIVGSKEHKDLARIAVQQSLVLLKNKNVLPLSKKVNSIFIAGSSADNIGRQSGGWTVEWSGIDGNWIPGTTILEGIKNTVSPTTNIQYDMQGSFPTQTEKADVGIAIVGEMPYAEGWGDNAHPSLSEEDINTIEALKAQSKKIVVIIVSGRPLDIAPYIDEWDAVVAVWLPGSEGMGIADVLFGDVSFTGKLPIEWTW</sequence>
<feature type="domain" description="Glycoside hydrolase family 3 C-terminal" evidence="10">
    <location>
        <begin position="437"/>
        <end position="613"/>
    </location>
</feature>
<evidence type="ECO:0000256" key="1">
    <source>
        <dbReference type="ARBA" id="ARBA00000448"/>
    </source>
</evidence>
<evidence type="ECO:0000256" key="4">
    <source>
        <dbReference type="ARBA" id="ARBA00022729"/>
    </source>
</evidence>
<comment type="similarity">
    <text evidence="2 7">Belongs to the glycosyl hydrolase 3 family.</text>
</comment>
<dbReference type="Gene3D" id="3.40.50.1700">
    <property type="entry name" value="Glycoside hydrolase family 3 C-terminal domain"/>
    <property type="match status" value="1"/>
</dbReference>
<evidence type="ECO:0000259" key="10">
    <source>
        <dbReference type="Pfam" id="PF01915"/>
    </source>
</evidence>
<reference evidence="11 12" key="1">
    <citation type="journal article" date="2015" name="Nature">
        <title>rRNA introns, odd ribosomes, and small enigmatic genomes across a large radiation of phyla.</title>
        <authorList>
            <person name="Brown C.T."/>
            <person name="Hug L.A."/>
            <person name="Thomas B.C."/>
            <person name="Sharon I."/>
            <person name="Castelle C.J."/>
            <person name="Singh A."/>
            <person name="Wilkins M.J."/>
            <person name="Williams K.H."/>
            <person name="Banfield J.F."/>
        </authorList>
    </citation>
    <scope>NUCLEOTIDE SEQUENCE [LARGE SCALE GENOMIC DNA]</scope>
</reference>
<dbReference type="InterPro" id="IPR002772">
    <property type="entry name" value="Glyco_hydro_3_C"/>
</dbReference>
<evidence type="ECO:0000256" key="5">
    <source>
        <dbReference type="ARBA" id="ARBA00022801"/>
    </source>
</evidence>
<keyword evidence="8" id="KW-0812">Transmembrane</keyword>
<feature type="domain" description="Glycoside hydrolase family 3 N-terminal" evidence="9">
    <location>
        <begin position="82"/>
        <end position="400"/>
    </location>
</feature>
<comment type="catalytic activity">
    <reaction evidence="1">
        <text>Hydrolysis of terminal, non-reducing beta-D-glucosyl residues with release of beta-D-glucose.</text>
        <dbReference type="EC" id="3.2.1.21"/>
    </reaction>
</comment>